<gene>
    <name evidence="2" type="ORF">AVDCRST_MAG52-1037</name>
</gene>
<organism evidence="2">
    <name type="scientific">uncultured Blastococcus sp</name>
    <dbReference type="NCBI Taxonomy" id="217144"/>
    <lineage>
        <taxon>Bacteria</taxon>
        <taxon>Bacillati</taxon>
        <taxon>Actinomycetota</taxon>
        <taxon>Actinomycetes</taxon>
        <taxon>Geodermatophilales</taxon>
        <taxon>Geodermatophilaceae</taxon>
        <taxon>Blastococcus</taxon>
        <taxon>environmental samples</taxon>
    </lineage>
</organism>
<feature type="compositionally biased region" description="Basic residues" evidence="1">
    <location>
        <begin position="63"/>
        <end position="78"/>
    </location>
</feature>
<feature type="region of interest" description="Disordered" evidence="1">
    <location>
        <begin position="1"/>
        <end position="25"/>
    </location>
</feature>
<evidence type="ECO:0000313" key="2">
    <source>
        <dbReference type="EMBL" id="CAA9231540.1"/>
    </source>
</evidence>
<dbReference type="EMBL" id="CADCTN010000072">
    <property type="protein sequence ID" value="CAA9231540.1"/>
    <property type="molecule type" value="Genomic_DNA"/>
</dbReference>
<feature type="non-terminal residue" evidence="2">
    <location>
        <position position="157"/>
    </location>
</feature>
<feature type="region of interest" description="Disordered" evidence="1">
    <location>
        <begin position="39"/>
        <end position="113"/>
    </location>
</feature>
<feature type="compositionally biased region" description="Basic residues" evidence="1">
    <location>
        <begin position="39"/>
        <end position="53"/>
    </location>
</feature>
<name>A0A6J4HQU2_9ACTN</name>
<proteinExistence type="predicted"/>
<protein>
    <submittedName>
        <fullName evidence="2">Uncharacterized protein</fullName>
    </submittedName>
</protein>
<feature type="region of interest" description="Disordered" evidence="1">
    <location>
        <begin position="133"/>
        <end position="157"/>
    </location>
</feature>
<feature type="compositionally biased region" description="Basic residues" evidence="1">
    <location>
        <begin position="146"/>
        <end position="157"/>
    </location>
</feature>
<feature type="non-terminal residue" evidence="2">
    <location>
        <position position="1"/>
    </location>
</feature>
<accession>A0A6J4HQU2</accession>
<dbReference type="AlphaFoldDB" id="A0A6J4HQU2"/>
<evidence type="ECO:0000256" key="1">
    <source>
        <dbReference type="SAM" id="MobiDB-lite"/>
    </source>
</evidence>
<sequence length="157" mass="17116">GVQRGRDRGPGAAASRRPLGRRCRRGGVAALLRHCPAHRAPRALRRGRPRLGPRRAGAPIRHLGGRGRRRGGRRPRAGRRLDRAALPRPGVARAGDRRPVRRAGPQSAALGSAAVDLPGQRASPALLRAARVRRRRADRRVGQRGTRARRPLRLAPL</sequence>
<reference evidence="2" key="1">
    <citation type="submission" date="2020-02" db="EMBL/GenBank/DDBJ databases">
        <authorList>
            <person name="Meier V. D."/>
        </authorList>
    </citation>
    <scope>NUCLEOTIDE SEQUENCE</scope>
    <source>
        <strain evidence="2">AVDCRST_MAG52</strain>
    </source>
</reference>